<sequence length="49" mass="5673">MYLNKTVDKIKNVLLNINIENTKKLLITFHGVIKLLSRKDSLFDKNGNN</sequence>
<keyword evidence="2" id="KW-1185">Reference proteome</keyword>
<evidence type="ECO:0000313" key="2">
    <source>
        <dbReference type="Proteomes" id="UP000002453"/>
    </source>
</evidence>
<protein>
    <submittedName>
        <fullName evidence="1">Uncharacterized protein</fullName>
    </submittedName>
</protein>
<evidence type="ECO:0000313" key="1">
    <source>
        <dbReference type="EMBL" id="ACJ75281.1"/>
    </source>
</evidence>
<dbReference type="AlphaFoldDB" id="B7IGR7"/>
<reference evidence="1 2" key="1">
    <citation type="journal article" date="2009" name="J. Bacteriol.">
        <title>The genome of Thermosipho africanus TCF52B: lateral genetic connections to the Firmicutes and Archaea.</title>
        <authorList>
            <person name="Nesboe C.L."/>
            <person name="Bapteste E."/>
            <person name="Curtis B."/>
            <person name="Dahle H."/>
            <person name="Lopez P."/>
            <person name="Macleod D."/>
            <person name="Dlutek M."/>
            <person name="Bowman S."/>
            <person name="Zhaxybayeva O."/>
            <person name="Birkeland N.-K."/>
            <person name="Doolittle W.F."/>
        </authorList>
    </citation>
    <scope>NUCLEOTIDE SEQUENCE [LARGE SCALE GENOMIC DNA]</scope>
    <source>
        <strain evidence="1 2">TCF52B</strain>
    </source>
</reference>
<proteinExistence type="predicted"/>
<gene>
    <name evidence="1" type="ordered locus">THA_819</name>
</gene>
<accession>B7IGR7</accession>
<dbReference type="EMBL" id="CP001185">
    <property type="protein sequence ID" value="ACJ75281.1"/>
    <property type="molecule type" value="Genomic_DNA"/>
</dbReference>
<dbReference type="Proteomes" id="UP000002453">
    <property type="component" value="Chromosome"/>
</dbReference>
<dbReference type="KEGG" id="taf:THA_819"/>
<dbReference type="HOGENOM" id="CLU_3141679_0_0_0"/>
<organism evidence="1 2">
    <name type="scientific">Thermosipho africanus (strain TCF52B)</name>
    <dbReference type="NCBI Taxonomy" id="484019"/>
    <lineage>
        <taxon>Bacteria</taxon>
        <taxon>Thermotogati</taxon>
        <taxon>Thermotogota</taxon>
        <taxon>Thermotogae</taxon>
        <taxon>Thermotogales</taxon>
        <taxon>Fervidobacteriaceae</taxon>
        <taxon>Thermosipho</taxon>
    </lineage>
</organism>
<name>B7IGR7_THEAB</name>